<dbReference type="Pfam" id="PF13905">
    <property type="entry name" value="Thioredoxin_8"/>
    <property type="match status" value="1"/>
</dbReference>
<protein>
    <recommendedName>
        <fullName evidence="5">Thioredoxin domain-containing protein</fullName>
    </recommendedName>
</protein>
<evidence type="ECO:0000259" key="5">
    <source>
        <dbReference type="PROSITE" id="PS51352"/>
    </source>
</evidence>
<sequence>MFMRVVLVFFVGWVLSSLAILHCAAQKTVTDKSFQISGELTGDSTKFVVLRFVDNQGKNIIDTCYIRDGKLNFQGNIEQPTLAMLTGMVKTKNYEDPNTVRFFLEPKKMSISIAENNFPHAKITGSDTQRDMDLLGQQNSKLVLEMKSLSMKRAIYNNRIKMSANNDTTTMLVGQRDQLQSKLAGVLKNIKSNKIDFIKNHPRSYASAYLFTEFITDRSIPISLIKSIYQGFAGDVKESRLGKDNLLRINNRLAGDQLVNFNNNYNLESVVLQNDQNRTVKLGNFIGKNLVIIDFWASWCVPCIKSSPNLKKIYNTYSRNGLQVITISIDKRNDDWISAVKKNGYDIFINFRDIPNRLLTIDDLKNPDGIPLGRKWNIDYIPSILLFDKNGSLISKFDKIDDEYRIIGLEEKIRDYYRKAGSDSETN</sequence>
<evidence type="ECO:0000313" key="7">
    <source>
        <dbReference type="Proteomes" id="UP000252081"/>
    </source>
</evidence>
<proteinExistence type="predicted"/>
<dbReference type="Pfam" id="PF14289">
    <property type="entry name" value="DUF4369"/>
    <property type="match status" value="1"/>
</dbReference>
<dbReference type="InterPro" id="IPR012336">
    <property type="entry name" value="Thioredoxin-like_fold"/>
</dbReference>
<evidence type="ECO:0000256" key="1">
    <source>
        <dbReference type="ARBA" id="ARBA00004196"/>
    </source>
</evidence>
<dbReference type="InterPro" id="IPR025380">
    <property type="entry name" value="DUF4369"/>
</dbReference>
<keyword evidence="2" id="KW-0201">Cytochrome c-type biogenesis</keyword>
<name>A0A366LCC8_9SPHI</name>
<dbReference type="SUPFAM" id="SSF52833">
    <property type="entry name" value="Thioredoxin-like"/>
    <property type="match status" value="1"/>
</dbReference>
<dbReference type="Gene3D" id="3.40.30.10">
    <property type="entry name" value="Glutaredoxin"/>
    <property type="match status" value="1"/>
</dbReference>
<evidence type="ECO:0000256" key="3">
    <source>
        <dbReference type="ARBA" id="ARBA00023157"/>
    </source>
</evidence>
<dbReference type="InterPro" id="IPR036249">
    <property type="entry name" value="Thioredoxin-like_sf"/>
</dbReference>
<dbReference type="AlphaFoldDB" id="A0A366LCC8"/>
<dbReference type="PANTHER" id="PTHR42852:SF6">
    <property type="entry name" value="THIOL:DISULFIDE INTERCHANGE PROTEIN DSBE"/>
    <property type="match status" value="1"/>
</dbReference>
<dbReference type="InterPro" id="IPR013766">
    <property type="entry name" value="Thioredoxin_domain"/>
</dbReference>
<dbReference type="GO" id="GO:0017004">
    <property type="term" value="P:cytochrome complex assembly"/>
    <property type="evidence" value="ECO:0007669"/>
    <property type="project" value="UniProtKB-KW"/>
</dbReference>
<dbReference type="EMBL" id="QNQU01000002">
    <property type="protein sequence ID" value="RBQ11506.1"/>
    <property type="molecule type" value="Genomic_DNA"/>
</dbReference>
<dbReference type="PROSITE" id="PS51352">
    <property type="entry name" value="THIOREDOXIN_2"/>
    <property type="match status" value="1"/>
</dbReference>
<organism evidence="6 7">
    <name type="scientific">Pedobacter miscanthi</name>
    <dbReference type="NCBI Taxonomy" id="2259170"/>
    <lineage>
        <taxon>Bacteria</taxon>
        <taxon>Pseudomonadati</taxon>
        <taxon>Bacteroidota</taxon>
        <taxon>Sphingobacteriia</taxon>
        <taxon>Sphingobacteriales</taxon>
        <taxon>Sphingobacteriaceae</taxon>
        <taxon>Pedobacter</taxon>
    </lineage>
</organism>
<accession>A0A366LCC8</accession>
<feature type="domain" description="Thioredoxin" evidence="5">
    <location>
        <begin position="252"/>
        <end position="418"/>
    </location>
</feature>
<keyword evidence="4" id="KW-0676">Redox-active center</keyword>
<gene>
    <name evidence="6" type="ORF">DRW42_03320</name>
</gene>
<dbReference type="CDD" id="cd02966">
    <property type="entry name" value="TlpA_like_family"/>
    <property type="match status" value="1"/>
</dbReference>
<dbReference type="InterPro" id="IPR050553">
    <property type="entry name" value="Thioredoxin_ResA/DsbE_sf"/>
</dbReference>
<comment type="subcellular location">
    <subcellularLocation>
        <location evidence="1">Cell envelope</location>
    </subcellularLocation>
</comment>
<evidence type="ECO:0000313" key="6">
    <source>
        <dbReference type="EMBL" id="RBQ11506.1"/>
    </source>
</evidence>
<evidence type="ECO:0000256" key="4">
    <source>
        <dbReference type="ARBA" id="ARBA00023284"/>
    </source>
</evidence>
<comment type="caution">
    <text evidence="6">The sequence shown here is derived from an EMBL/GenBank/DDBJ whole genome shotgun (WGS) entry which is preliminary data.</text>
</comment>
<dbReference type="GO" id="GO:0030313">
    <property type="term" value="C:cell envelope"/>
    <property type="evidence" value="ECO:0007669"/>
    <property type="project" value="UniProtKB-SubCell"/>
</dbReference>
<dbReference type="PANTHER" id="PTHR42852">
    <property type="entry name" value="THIOL:DISULFIDE INTERCHANGE PROTEIN DSBE"/>
    <property type="match status" value="1"/>
</dbReference>
<keyword evidence="3" id="KW-1015">Disulfide bond</keyword>
<keyword evidence="7" id="KW-1185">Reference proteome</keyword>
<dbReference type="Proteomes" id="UP000252081">
    <property type="component" value="Unassembled WGS sequence"/>
</dbReference>
<reference evidence="6 7" key="1">
    <citation type="submission" date="2018-07" db="EMBL/GenBank/DDBJ databases">
        <title>A draft genome of a endophytic bacteria, a new species of Pedobacter.</title>
        <authorList>
            <person name="Zhang Z.D."/>
            <person name="Chen Z.J."/>
        </authorList>
    </citation>
    <scope>NUCLEOTIDE SEQUENCE [LARGE SCALE GENOMIC DNA]</scope>
    <source>
        <strain evidence="6 7">RS10</strain>
    </source>
</reference>
<evidence type="ECO:0000256" key="2">
    <source>
        <dbReference type="ARBA" id="ARBA00022748"/>
    </source>
</evidence>